<dbReference type="RefSeq" id="WP_106538959.1">
    <property type="nucleotide sequence ID" value="NZ_PYGE01000017.1"/>
</dbReference>
<gene>
    <name evidence="2" type="ORF">CLV30_11781</name>
</gene>
<dbReference type="AlphaFoldDB" id="A0A2P8DRD4"/>
<accession>A0A2P8DRD4</accession>
<dbReference type="OrthoDB" id="5187349at2"/>
<comment type="caution">
    <text evidence="2">The sequence shown here is derived from an EMBL/GenBank/DDBJ whole genome shotgun (WGS) entry which is preliminary data.</text>
</comment>
<evidence type="ECO:0000256" key="1">
    <source>
        <dbReference type="SAM" id="MobiDB-lite"/>
    </source>
</evidence>
<proteinExistence type="predicted"/>
<keyword evidence="3" id="KW-1185">Reference proteome</keyword>
<evidence type="ECO:0000313" key="3">
    <source>
        <dbReference type="Proteomes" id="UP000243528"/>
    </source>
</evidence>
<dbReference type="Proteomes" id="UP000243528">
    <property type="component" value="Unassembled WGS sequence"/>
</dbReference>
<reference evidence="2 3" key="1">
    <citation type="submission" date="2018-03" db="EMBL/GenBank/DDBJ databases">
        <title>Genomic Encyclopedia of Archaeal and Bacterial Type Strains, Phase II (KMG-II): from individual species to whole genera.</title>
        <authorList>
            <person name="Goeker M."/>
        </authorList>
    </citation>
    <scope>NUCLEOTIDE SEQUENCE [LARGE SCALE GENOMIC DNA]</scope>
    <source>
        <strain evidence="2 3">DSM 45211</strain>
    </source>
</reference>
<evidence type="ECO:0008006" key="4">
    <source>
        <dbReference type="Google" id="ProtNLM"/>
    </source>
</evidence>
<evidence type="ECO:0000313" key="2">
    <source>
        <dbReference type="EMBL" id="PSK99778.1"/>
    </source>
</evidence>
<feature type="compositionally biased region" description="Low complexity" evidence="1">
    <location>
        <begin position="26"/>
        <end position="47"/>
    </location>
</feature>
<name>A0A2P8DRD4_9ACTN</name>
<sequence length="181" mass="19032">MMITAAMSAVLAVGVAGCSDDAPDEPAGLTAGPTPTGTSSASPTGPSKADDVATIKQLYADYWDAVITAENGPNPDPALFDGIVTGDALESRVGRVQRMVDEEQRRYGKPKIGEVKVTVDGDTARAEACVDQRKWGVVVQGQTQPPFDDIEPGPIGVVTKRTKNGWIIVNYIPVDESSLTC</sequence>
<feature type="region of interest" description="Disordered" evidence="1">
    <location>
        <begin position="23"/>
        <end position="50"/>
    </location>
</feature>
<dbReference type="EMBL" id="PYGE01000017">
    <property type="protein sequence ID" value="PSK99778.1"/>
    <property type="molecule type" value="Genomic_DNA"/>
</dbReference>
<organism evidence="2 3">
    <name type="scientific">Haloactinopolyspora alba</name>
    <dbReference type="NCBI Taxonomy" id="648780"/>
    <lineage>
        <taxon>Bacteria</taxon>
        <taxon>Bacillati</taxon>
        <taxon>Actinomycetota</taxon>
        <taxon>Actinomycetes</taxon>
        <taxon>Jiangellales</taxon>
        <taxon>Jiangellaceae</taxon>
        <taxon>Haloactinopolyspora</taxon>
    </lineage>
</organism>
<protein>
    <recommendedName>
        <fullName evidence="4">Nuclear transport factor 2 family protein</fullName>
    </recommendedName>
</protein>